<keyword evidence="2" id="KW-0472">Membrane</keyword>
<dbReference type="EMBL" id="LR797377">
    <property type="protein sequence ID" value="CAB4211837.1"/>
    <property type="molecule type" value="Genomic_DNA"/>
</dbReference>
<gene>
    <name evidence="3" type="ORF">UFOVP1419_34</name>
</gene>
<keyword evidence="2" id="KW-0812">Transmembrane</keyword>
<keyword evidence="1" id="KW-0175">Coiled coil</keyword>
<accession>A0A6J5SDE0</accession>
<protein>
    <submittedName>
        <fullName evidence="3">Uncharacterized protein</fullName>
    </submittedName>
</protein>
<organism evidence="3">
    <name type="scientific">uncultured Caudovirales phage</name>
    <dbReference type="NCBI Taxonomy" id="2100421"/>
    <lineage>
        <taxon>Viruses</taxon>
        <taxon>Duplodnaviria</taxon>
        <taxon>Heunggongvirae</taxon>
        <taxon>Uroviricota</taxon>
        <taxon>Caudoviricetes</taxon>
        <taxon>Peduoviridae</taxon>
        <taxon>Maltschvirus</taxon>
        <taxon>Maltschvirus maltsch</taxon>
    </lineage>
</organism>
<keyword evidence="2" id="KW-1133">Transmembrane helix</keyword>
<reference evidence="3" key="1">
    <citation type="submission" date="2020-05" db="EMBL/GenBank/DDBJ databases">
        <authorList>
            <person name="Chiriac C."/>
            <person name="Salcher M."/>
            <person name="Ghai R."/>
            <person name="Kavagutti S V."/>
        </authorList>
    </citation>
    <scope>NUCLEOTIDE SEQUENCE</scope>
</reference>
<feature type="coiled-coil region" evidence="1">
    <location>
        <begin position="77"/>
        <end position="111"/>
    </location>
</feature>
<feature type="transmembrane region" description="Helical" evidence="2">
    <location>
        <begin position="43"/>
        <end position="67"/>
    </location>
</feature>
<evidence type="ECO:0000256" key="1">
    <source>
        <dbReference type="SAM" id="Coils"/>
    </source>
</evidence>
<proteinExistence type="predicted"/>
<sequence>MPDYEQQRSPERGRREHDVELGVCVNENRFDSIENSQSSNGGWIRAVAGMIVLVVLPFGTWATSAILTDLVGLRAMMSRVEIAAEGERRDYVNLERRVTNIERRHDDFDAAKRAR</sequence>
<name>A0A6J5SDE0_9CAUD</name>
<evidence type="ECO:0000256" key="2">
    <source>
        <dbReference type="SAM" id="Phobius"/>
    </source>
</evidence>
<evidence type="ECO:0000313" key="3">
    <source>
        <dbReference type="EMBL" id="CAB4211837.1"/>
    </source>
</evidence>